<dbReference type="Gene3D" id="2.60.40.10">
    <property type="entry name" value="Immunoglobulins"/>
    <property type="match status" value="3"/>
</dbReference>
<feature type="domain" description="Ig-like" evidence="4">
    <location>
        <begin position="156"/>
        <end position="246"/>
    </location>
</feature>
<dbReference type="Pfam" id="PF13927">
    <property type="entry name" value="Ig_3"/>
    <property type="match status" value="3"/>
</dbReference>
<dbReference type="InterPro" id="IPR050958">
    <property type="entry name" value="Cell_Adh-Cytoskel_Orgn"/>
</dbReference>
<evidence type="ECO:0000259" key="4">
    <source>
        <dbReference type="PROSITE" id="PS50835"/>
    </source>
</evidence>
<dbReference type="PANTHER" id="PTHR45080:SF8">
    <property type="entry name" value="IG-LIKE DOMAIN-CONTAINING PROTEIN"/>
    <property type="match status" value="1"/>
</dbReference>
<dbReference type="Proteomes" id="UP000092461">
    <property type="component" value="Unassembled WGS sequence"/>
</dbReference>
<evidence type="ECO:0000256" key="3">
    <source>
        <dbReference type="ARBA" id="ARBA00023319"/>
    </source>
</evidence>
<dbReference type="Gene3D" id="4.10.75.10">
    <property type="entry name" value="Elafin-like"/>
    <property type="match status" value="1"/>
</dbReference>
<dbReference type="InterPro" id="IPR008197">
    <property type="entry name" value="WAP_dom"/>
</dbReference>
<feature type="domain" description="Ig-like" evidence="4">
    <location>
        <begin position="250"/>
        <end position="340"/>
    </location>
</feature>
<evidence type="ECO:0000259" key="6">
    <source>
        <dbReference type="PROSITE" id="PS51390"/>
    </source>
</evidence>
<evidence type="ECO:0000256" key="1">
    <source>
        <dbReference type="ARBA" id="ARBA00022729"/>
    </source>
</evidence>
<dbReference type="CDD" id="cd00199">
    <property type="entry name" value="WAP"/>
    <property type="match status" value="1"/>
</dbReference>
<dbReference type="EMBL" id="GITU01006053">
    <property type="protein sequence ID" value="MBC1174756.1"/>
    <property type="molecule type" value="Transcribed_RNA"/>
</dbReference>
<reference evidence="7" key="2">
    <citation type="journal article" date="2020" name="BMC">
        <title>Leishmania infection induces a limited differential gene expression in the sand fly midgut.</title>
        <authorList>
            <person name="Coutinho-Abreu I.V."/>
            <person name="Serafim T.D."/>
            <person name="Meneses C."/>
            <person name="Kamhawi S."/>
            <person name="Oliveira F."/>
            <person name="Valenzuela J.G."/>
        </authorList>
    </citation>
    <scope>NUCLEOTIDE SEQUENCE</scope>
    <source>
        <strain evidence="7">Jacobina</strain>
        <tissue evidence="7">Midgut</tissue>
    </source>
</reference>
<dbReference type="InterPro" id="IPR003598">
    <property type="entry name" value="Ig_sub2"/>
</dbReference>
<dbReference type="InterPro" id="IPR007110">
    <property type="entry name" value="Ig-like_dom"/>
</dbReference>
<sequence length="550" mass="61399">YTILGEQPQQPEREPSGDKCEEHTIACENLQCPYGVETKYNEDYCPVCSCEDPCSTVQCQPDSLCAIDVDRDETGQPIFLGVCRKTNKPGECPTLSDNQRCDRECYTDADCRGEKKCCSAGCGWLCLHPESPSANVSEPSRPYPYPTSYYPGSHAPVLEEKTPEEVNVAAEEGGFAVLHCFATGYPPPTITWRRHDIILNTNQGRYLLTSTGDLQIVQLHRTDDGTYVCVADNGLGTPVTREVELRINDPVNIRDADAYILGEPNSTQIVTLNQPATLRCLAGGYPKPYVSWWRDTELLPLNSSRFEQKRDNSLAFTKVDLTDLGKYTCQAYTGRGKPVSVFTTLLAVGPVHVSNEEDEKYLQYVIDPPVQTTTIRTRPEYPYRPAPPPPPRVIPLPHVQPVVPSNTPVTARLRLPGGRQYALGADIKLECVADGYPTPNITWSKDNRQLVPSHRLQIIDQNRVVIYGASREDSGFYKCEAWNGHSKSFQEEEIMVEGVFIPPECTDSQQFADCSKIVRGSYCNNPYYAKFCCRSCTLAGQLSHDRPNFV</sequence>
<accession>A0A1B0CI98</accession>
<keyword evidence="3" id="KW-0393">Immunoglobulin domain</keyword>
<dbReference type="GO" id="GO:0008046">
    <property type="term" value="F:axon guidance receptor activity"/>
    <property type="evidence" value="ECO:0007669"/>
    <property type="project" value="TreeGrafter"/>
</dbReference>
<dbReference type="SMART" id="SM00217">
    <property type="entry name" value="WAP"/>
    <property type="match status" value="1"/>
</dbReference>
<dbReference type="PRINTS" id="PR00003">
    <property type="entry name" value="4DISULPHCORE"/>
</dbReference>
<dbReference type="GO" id="GO:0005576">
    <property type="term" value="C:extracellular region"/>
    <property type="evidence" value="ECO:0007669"/>
    <property type="project" value="InterPro"/>
</dbReference>
<feature type="domain" description="Ig-like" evidence="4">
    <location>
        <begin position="391"/>
        <end position="495"/>
    </location>
</feature>
<dbReference type="GO" id="GO:0030424">
    <property type="term" value="C:axon"/>
    <property type="evidence" value="ECO:0007669"/>
    <property type="project" value="TreeGrafter"/>
</dbReference>
<dbReference type="Pfam" id="PF00095">
    <property type="entry name" value="WAP"/>
    <property type="match status" value="1"/>
</dbReference>
<name>A0A1B0CI98_LUTLO</name>
<dbReference type="Pfam" id="PF08686">
    <property type="entry name" value="PLAC"/>
    <property type="match status" value="1"/>
</dbReference>
<dbReference type="InterPro" id="IPR036179">
    <property type="entry name" value="Ig-like_dom_sf"/>
</dbReference>
<evidence type="ECO:0000313" key="9">
    <source>
        <dbReference type="Proteomes" id="UP000092461"/>
    </source>
</evidence>
<dbReference type="GO" id="GO:0050808">
    <property type="term" value="P:synapse organization"/>
    <property type="evidence" value="ECO:0007669"/>
    <property type="project" value="TreeGrafter"/>
</dbReference>
<protein>
    <submittedName>
        <fullName evidence="7">Putative neural cell adhesion molecule l1</fullName>
    </submittedName>
</protein>
<dbReference type="SUPFAM" id="SSF57256">
    <property type="entry name" value="Elafin-like"/>
    <property type="match status" value="1"/>
</dbReference>
<feature type="domain" description="WAP" evidence="6">
    <location>
        <begin position="85"/>
        <end position="130"/>
    </location>
</feature>
<dbReference type="InterPro" id="IPR036645">
    <property type="entry name" value="Elafin-like_sf"/>
</dbReference>
<dbReference type="EMBL" id="AJWK01013115">
    <property type="status" value="NOT_ANNOTATED_CDS"/>
    <property type="molecule type" value="Genomic_DNA"/>
</dbReference>
<dbReference type="InterPro" id="IPR013783">
    <property type="entry name" value="Ig-like_fold"/>
</dbReference>
<reference evidence="9" key="1">
    <citation type="submission" date="2012-05" db="EMBL/GenBank/DDBJ databases">
        <title>Whole Genome Assembly of Lutzomyia longipalpis.</title>
        <authorList>
            <person name="Richards S."/>
            <person name="Qu C."/>
            <person name="Dillon R."/>
            <person name="Worley K."/>
            <person name="Scherer S."/>
            <person name="Batterton M."/>
            <person name="Taylor A."/>
            <person name="Hawes A."/>
            <person name="Hernandez B."/>
            <person name="Kovar C."/>
            <person name="Mandapat C."/>
            <person name="Pham C."/>
            <person name="Qu C."/>
            <person name="Jing C."/>
            <person name="Bess C."/>
            <person name="Bandaranaike D."/>
            <person name="Ngo D."/>
            <person name="Ongeri F."/>
            <person name="Arias F."/>
            <person name="Lara F."/>
            <person name="Weissenberger G."/>
            <person name="Kamau G."/>
            <person name="Han H."/>
            <person name="Shen H."/>
            <person name="Dinh H."/>
            <person name="Khalil I."/>
            <person name="Jones J."/>
            <person name="Shafer J."/>
            <person name="Jayaseelan J."/>
            <person name="Quiroz J."/>
            <person name="Blankenburg K."/>
            <person name="Nguyen L."/>
            <person name="Jackson L."/>
            <person name="Francisco L."/>
            <person name="Tang L.-Y."/>
            <person name="Pu L.-L."/>
            <person name="Perales L."/>
            <person name="Lorensuhewa L."/>
            <person name="Munidasa M."/>
            <person name="Coyle M."/>
            <person name="Taylor M."/>
            <person name="Puazo M."/>
            <person name="Firestine M."/>
            <person name="Scheel M."/>
            <person name="Javaid M."/>
            <person name="Wang M."/>
            <person name="Li M."/>
            <person name="Tabassum N."/>
            <person name="Saada N."/>
            <person name="Osuji N."/>
            <person name="Aqrawi P."/>
            <person name="Fu Q."/>
            <person name="Thornton R."/>
            <person name="Raj R."/>
            <person name="Goodspeed R."/>
            <person name="Mata R."/>
            <person name="Najjar R."/>
            <person name="Gubbala S."/>
            <person name="Lee S."/>
            <person name="Denson S."/>
            <person name="Patil S."/>
            <person name="Macmil S."/>
            <person name="Qi S."/>
            <person name="Matskevitch T."/>
            <person name="Palculict T."/>
            <person name="Mathew T."/>
            <person name="Vee V."/>
            <person name="Velamala V."/>
            <person name="Korchina V."/>
            <person name="Cai W."/>
            <person name="Liu W."/>
            <person name="Dai W."/>
            <person name="Zou X."/>
            <person name="Zhu Y."/>
            <person name="Zhang Y."/>
            <person name="Wu Y.-Q."/>
            <person name="Xin Y."/>
            <person name="Nazarath L."/>
            <person name="Kovar C."/>
            <person name="Han Y."/>
            <person name="Muzny D."/>
            <person name="Gibbs R."/>
        </authorList>
    </citation>
    <scope>NUCLEOTIDE SEQUENCE [LARGE SCALE GENOMIC DNA]</scope>
    <source>
        <strain evidence="9">Jacobina</strain>
    </source>
</reference>
<dbReference type="SUPFAM" id="SSF48726">
    <property type="entry name" value="Immunoglobulin"/>
    <property type="match status" value="3"/>
</dbReference>
<dbReference type="GO" id="GO:0007156">
    <property type="term" value="P:homophilic cell adhesion via plasma membrane adhesion molecules"/>
    <property type="evidence" value="ECO:0007669"/>
    <property type="project" value="TreeGrafter"/>
</dbReference>
<keyword evidence="2" id="KW-1015">Disulfide bond</keyword>
<dbReference type="VEuPathDB" id="VectorBase:LLOJ004160"/>
<feature type="domain" description="PLAC" evidence="5">
    <location>
        <begin position="501"/>
        <end position="540"/>
    </location>
</feature>
<dbReference type="PANTHER" id="PTHR45080">
    <property type="entry name" value="CONTACTIN 5"/>
    <property type="match status" value="1"/>
</dbReference>
<dbReference type="PROSITE" id="PS50900">
    <property type="entry name" value="PLAC"/>
    <property type="match status" value="1"/>
</dbReference>
<dbReference type="PROSITE" id="PS50835">
    <property type="entry name" value="IG_LIKE"/>
    <property type="match status" value="3"/>
</dbReference>
<organism evidence="8 9">
    <name type="scientific">Lutzomyia longipalpis</name>
    <name type="common">Sand fly</name>
    <dbReference type="NCBI Taxonomy" id="7200"/>
    <lineage>
        <taxon>Eukaryota</taxon>
        <taxon>Metazoa</taxon>
        <taxon>Ecdysozoa</taxon>
        <taxon>Arthropoda</taxon>
        <taxon>Hexapoda</taxon>
        <taxon>Insecta</taxon>
        <taxon>Pterygota</taxon>
        <taxon>Neoptera</taxon>
        <taxon>Endopterygota</taxon>
        <taxon>Diptera</taxon>
        <taxon>Nematocera</taxon>
        <taxon>Psychodoidea</taxon>
        <taxon>Psychodidae</taxon>
        <taxon>Lutzomyia</taxon>
        <taxon>Lutzomyia</taxon>
    </lineage>
</organism>
<dbReference type="GO" id="GO:0005886">
    <property type="term" value="C:plasma membrane"/>
    <property type="evidence" value="ECO:0007669"/>
    <property type="project" value="TreeGrafter"/>
</dbReference>
<keyword evidence="9" id="KW-1185">Reference proteome</keyword>
<dbReference type="GO" id="GO:0043025">
    <property type="term" value="C:neuronal cell body"/>
    <property type="evidence" value="ECO:0007669"/>
    <property type="project" value="TreeGrafter"/>
</dbReference>
<evidence type="ECO:0000313" key="7">
    <source>
        <dbReference type="EMBL" id="MBC1174756.1"/>
    </source>
</evidence>
<evidence type="ECO:0000259" key="5">
    <source>
        <dbReference type="PROSITE" id="PS50900"/>
    </source>
</evidence>
<dbReference type="InterPro" id="IPR003599">
    <property type="entry name" value="Ig_sub"/>
</dbReference>
<evidence type="ECO:0000256" key="2">
    <source>
        <dbReference type="ARBA" id="ARBA00023157"/>
    </source>
</evidence>
<dbReference type="PROSITE" id="PS51390">
    <property type="entry name" value="WAP"/>
    <property type="match status" value="1"/>
</dbReference>
<dbReference type="GO" id="GO:0030414">
    <property type="term" value="F:peptidase inhibitor activity"/>
    <property type="evidence" value="ECO:0007669"/>
    <property type="project" value="InterPro"/>
</dbReference>
<dbReference type="EnsemblMetazoa" id="LLOJ004160-RA">
    <property type="protein sequence ID" value="LLOJ004160-PA"/>
    <property type="gene ID" value="LLOJ004160"/>
</dbReference>
<dbReference type="VEuPathDB" id="VectorBase:LLONM1_011219"/>
<proteinExistence type="predicted"/>
<dbReference type="SMART" id="SM00408">
    <property type="entry name" value="IGc2"/>
    <property type="match status" value="3"/>
</dbReference>
<dbReference type="InterPro" id="IPR010909">
    <property type="entry name" value="PLAC"/>
</dbReference>
<keyword evidence="1" id="KW-0732">Signal</keyword>
<dbReference type="SMART" id="SM00409">
    <property type="entry name" value="IG"/>
    <property type="match status" value="3"/>
</dbReference>
<reference evidence="8" key="3">
    <citation type="submission" date="2020-05" db="UniProtKB">
        <authorList>
            <consortium name="EnsemblMetazoa"/>
        </authorList>
    </citation>
    <scope>IDENTIFICATION</scope>
    <source>
        <strain evidence="8">Jacobina</strain>
    </source>
</reference>
<dbReference type="AlphaFoldDB" id="A0A1B0CI98"/>
<evidence type="ECO:0000313" key="8">
    <source>
        <dbReference type="EnsemblMetazoa" id="LLOJ004160-PA"/>
    </source>
</evidence>